<keyword evidence="5 9" id="KW-0808">Transferase</keyword>
<evidence type="ECO:0000256" key="7">
    <source>
        <dbReference type="ARBA" id="ARBA00048263"/>
    </source>
</evidence>
<dbReference type="SUPFAM" id="SSF110921">
    <property type="entry name" value="2-isopropylmalate synthase LeuA, allosteric (dimerisation) domain"/>
    <property type="match status" value="1"/>
</dbReference>
<accession>A0A6L5YY80</accession>
<dbReference type="PANTHER" id="PTHR43538:SF1">
    <property type="entry name" value="(R)-CITRAMALATE SYNTHASE"/>
    <property type="match status" value="1"/>
</dbReference>
<dbReference type="Pfam" id="PF00682">
    <property type="entry name" value="HMGL-like"/>
    <property type="match status" value="1"/>
</dbReference>
<dbReference type="SUPFAM" id="SSF51569">
    <property type="entry name" value="Aldolase"/>
    <property type="match status" value="1"/>
</dbReference>
<comment type="catalytic activity">
    <reaction evidence="7">
        <text>pyruvate + acetyl-CoA + H2O = (3R)-citramalate + CoA + H(+)</text>
        <dbReference type="Rhea" id="RHEA:19045"/>
        <dbReference type="ChEBI" id="CHEBI:15361"/>
        <dbReference type="ChEBI" id="CHEBI:15377"/>
        <dbReference type="ChEBI" id="CHEBI:15378"/>
        <dbReference type="ChEBI" id="CHEBI:30934"/>
        <dbReference type="ChEBI" id="CHEBI:57287"/>
        <dbReference type="ChEBI" id="CHEBI:57288"/>
        <dbReference type="EC" id="2.3.3.21"/>
    </reaction>
</comment>
<name>A0A6L5YY80_9RHOB</name>
<comment type="similarity">
    <text evidence="2 9">Belongs to the alpha-IPM synthase/homocitrate synthase family.</text>
</comment>
<evidence type="ECO:0000256" key="4">
    <source>
        <dbReference type="ARBA" id="ARBA00022624"/>
    </source>
</evidence>
<evidence type="ECO:0000313" key="11">
    <source>
        <dbReference type="EMBL" id="MSU89271.1"/>
    </source>
</evidence>
<evidence type="ECO:0000256" key="6">
    <source>
        <dbReference type="ARBA" id="ARBA00023304"/>
    </source>
</evidence>
<dbReference type="InterPro" id="IPR013785">
    <property type="entry name" value="Aldolase_TIM"/>
</dbReference>
<keyword evidence="3" id="KW-0028">Amino-acid biosynthesis</keyword>
<dbReference type="Pfam" id="PF22617">
    <property type="entry name" value="HCS_D2"/>
    <property type="match status" value="1"/>
</dbReference>
<comment type="pathway">
    <text evidence="1">Amino-acid biosynthesis; L-isoleucine biosynthesis; 2-oxobutanoate from pyruvate: step 1/3.</text>
</comment>
<organism evidence="11 12">
    <name type="scientific">Halovulum marinum</name>
    <dbReference type="NCBI Taxonomy" id="2662447"/>
    <lineage>
        <taxon>Bacteria</taxon>
        <taxon>Pseudomonadati</taxon>
        <taxon>Pseudomonadota</taxon>
        <taxon>Alphaproteobacteria</taxon>
        <taxon>Rhodobacterales</taxon>
        <taxon>Paracoccaceae</taxon>
        <taxon>Halovulum</taxon>
    </lineage>
</organism>
<keyword evidence="6" id="KW-0100">Branched-chain amino acid biosynthesis</keyword>
<dbReference type="PROSITE" id="PS00815">
    <property type="entry name" value="AIPM_HOMOCIT_SYNTH_1"/>
    <property type="match status" value="1"/>
</dbReference>
<protein>
    <recommendedName>
        <fullName evidence="8">Citramalate synthase</fullName>
        <ecNumber evidence="8">2.3.3.21</ecNumber>
    </recommendedName>
</protein>
<dbReference type="Gene3D" id="3.20.20.70">
    <property type="entry name" value="Aldolase class I"/>
    <property type="match status" value="1"/>
</dbReference>
<evidence type="ECO:0000256" key="9">
    <source>
        <dbReference type="RuleBase" id="RU003523"/>
    </source>
</evidence>
<dbReference type="Gene3D" id="3.30.160.270">
    <property type="match status" value="1"/>
</dbReference>
<evidence type="ECO:0000259" key="10">
    <source>
        <dbReference type="PROSITE" id="PS50991"/>
    </source>
</evidence>
<proteinExistence type="inferred from homology"/>
<evidence type="ECO:0000256" key="2">
    <source>
        <dbReference type="ARBA" id="ARBA00006154"/>
    </source>
</evidence>
<dbReference type="GO" id="GO:0009098">
    <property type="term" value="P:L-leucine biosynthetic process"/>
    <property type="evidence" value="ECO:0007669"/>
    <property type="project" value="InterPro"/>
</dbReference>
<evidence type="ECO:0000256" key="1">
    <source>
        <dbReference type="ARBA" id="ARBA00004743"/>
    </source>
</evidence>
<evidence type="ECO:0000313" key="12">
    <source>
        <dbReference type="Proteomes" id="UP000474957"/>
    </source>
</evidence>
<dbReference type="InterPro" id="IPR002034">
    <property type="entry name" value="AIPM/Hcit_synth_CS"/>
</dbReference>
<dbReference type="EC" id="2.3.3.21" evidence="8"/>
<comment type="caution">
    <text evidence="11">The sequence shown here is derived from an EMBL/GenBank/DDBJ whole genome shotgun (WGS) entry which is preliminary data.</text>
</comment>
<dbReference type="GO" id="GO:0043714">
    <property type="term" value="F:(R)-citramalate synthase activity"/>
    <property type="evidence" value="ECO:0007669"/>
    <property type="project" value="UniProtKB-UniRule"/>
</dbReference>
<feature type="domain" description="Pyruvate carboxyltransferase" evidence="10">
    <location>
        <begin position="6"/>
        <end position="272"/>
    </location>
</feature>
<reference evidence="11 12" key="1">
    <citation type="submission" date="2019-10" db="EMBL/GenBank/DDBJ databases">
        <title>Cognatihalovulum marinum gen. nov. sp. nov., a new member of the family Rhodobacteraceae isolated from deep seawater of the Northwest Indian Ocean.</title>
        <authorList>
            <person name="Ruan C."/>
            <person name="Wang J."/>
            <person name="Zheng X."/>
            <person name="Song L."/>
            <person name="Zhu Y."/>
            <person name="Huang Y."/>
            <person name="Lu Z."/>
            <person name="Du W."/>
            <person name="Huang L."/>
            <person name="Dai X."/>
        </authorList>
    </citation>
    <scope>NUCLEOTIDE SEQUENCE [LARGE SCALE GENOMIC DNA]</scope>
    <source>
        <strain evidence="11 12">2CG4</strain>
    </source>
</reference>
<keyword evidence="12" id="KW-1185">Reference proteome</keyword>
<dbReference type="EMBL" id="WIND01000003">
    <property type="protein sequence ID" value="MSU89271.1"/>
    <property type="molecule type" value="Genomic_DNA"/>
</dbReference>
<dbReference type="SMART" id="SM00917">
    <property type="entry name" value="LeuA_dimer"/>
    <property type="match status" value="1"/>
</dbReference>
<dbReference type="RefSeq" id="WP_154445752.1">
    <property type="nucleotide sequence ID" value="NZ_WIND01000003.1"/>
</dbReference>
<dbReference type="InterPro" id="IPR013709">
    <property type="entry name" value="2-isopropylmalate_synth_dimer"/>
</dbReference>
<dbReference type="InterPro" id="IPR054691">
    <property type="entry name" value="LeuA/HCS_post-cat"/>
</dbReference>
<sequence>MTRERLYLFDTTLRDGQQTQGVDFSLEDKTRIAKALDALGLDYIEGGWPGANPTDSDFFAQAPRTRATFTAFGMTKRAGRSAANDEVLAAVMNAGTPAVCLVGKTHDFHVETALGIGLDENLENIRASIAHIVAEGREALFDAEHFFDGLRANPDYALACVKAAFEAGARWVVLCDTNGGALPHDVRKGVMQVIEAGVPGERLGIHTHNDTENAVANSLVAVAAGARQVQGTLNGLGERCGNANLVSLIPTLLLKEPYASRFEIGVDAAALASLTRTSRLLDDILNRVPNRAAPYVGASAFTHKAGLHASAILKDPTTYEHIPPERVGNVRNVPMSNQAGQSNLRERLEAAGLPVAKGDPRLAAILTDVKQREDRGYAYDSAEASFDLVARRHLGQLPRFFEVERYRVTVDRRYNALHEMITVSEAVVVVNIGDERLMSVSDSVDETGSDQGPVNALSRALAKDLGPYQAAIEDLHLVDFRVRITNGGTEAVTRVLVDSEDAQGRRWSTVGVSANIVDASFQALVDAITWKLIRDGVQPVAAPR</sequence>
<dbReference type="PROSITE" id="PS50991">
    <property type="entry name" value="PYR_CT"/>
    <property type="match status" value="1"/>
</dbReference>
<dbReference type="UniPathway" id="UPA00047">
    <property type="reaction ID" value="UER00066"/>
</dbReference>
<dbReference type="Gene3D" id="1.10.238.260">
    <property type="match status" value="1"/>
</dbReference>
<dbReference type="GO" id="GO:0009097">
    <property type="term" value="P:isoleucine biosynthetic process"/>
    <property type="evidence" value="ECO:0007669"/>
    <property type="project" value="UniProtKB-UniRule"/>
</dbReference>
<dbReference type="InterPro" id="IPR000891">
    <property type="entry name" value="PYR_CT"/>
</dbReference>
<dbReference type="InterPro" id="IPR036230">
    <property type="entry name" value="LeuA_allosteric_dom_sf"/>
</dbReference>
<evidence type="ECO:0000256" key="3">
    <source>
        <dbReference type="ARBA" id="ARBA00022605"/>
    </source>
</evidence>
<dbReference type="AlphaFoldDB" id="A0A6L5YY80"/>
<evidence type="ECO:0000256" key="5">
    <source>
        <dbReference type="ARBA" id="ARBA00022679"/>
    </source>
</evidence>
<evidence type="ECO:0000256" key="8">
    <source>
        <dbReference type="NCBIfam" id="TIGR00977"/>
    </source>
</evidence>
<dbReference type="PANTHER" id="PTHR43538">
    <property type="entry name" value="ALPHA-IPM SYNTHASE/HOMOCITRATE SYNTHASE"/>
    <property type="match status" value="1"/>
</dbReference>
<gene>
    <name evidence="11" type="ORF">GE300_06510</name>
</gene>
<dbReference type="Pfam" id="PF08502">
    <property type="entry name" value="LeuA_dimer"/>
    <property type="match status" value="1"/>
</dbReference>
<dbReference type="CDD" id="cd07941">
    <property type="entry name" value="DRE_TIM_LeuA3"/>
    <property type="match status" value="1"/>
</dbReference>
<dbReference type="NCBIfam" id="TIGR00977">
    <property type="entry name" value="citramal_synth"/>
    <property type="match status" value="1"/>
</dbReference>
<dbReference type="InterPro" id="IPR005675">
    <property type="entry name" value="Citramal_synthase"/>
</dbReference>
<keyword evidence="4" id="KW-0412">Isoleucine biosynthesis</keyword>
<dbReference type="GO" id="GO:0003852">
    <property type="term" value="F:2-isopropylmalate synthase activity"/>
    <property type="evidence" value="ECO:0007669"/>
    <property type="project" value="InterPro"/>
</dbReference>
<dbReference type="Proteomes" id="UP000474957">
    <property type="component" value="Unassembled WGS sequence"/>
</dbReference>